<dbReference type="EMBL" id="OZ034816">
    <property type="protein sequence ID" value="CAL1378233.1"/>
    <property type="molecule type" value="Genomic_DNA"/>
</dbReference>
<evidence type="ECO:0000256" key="3">
    <source>
        <dbReference type="ARBA" id="ARBA00022833"/>
    </source>
</evidence>
<feature type="compositionally biased region" description="Basic and acidic residues" evidence="5">
    <location>
        <begin position="45"/>
        <end position="54"/>
    </location>
</feature>
<feature type="region of interest" description="Disordered" evidence="5">
    <location>
        <begin position="351"/>
        <end position="380"/>
    </location>
</feature>
<gene>
    <name evidence="8" type="ORF">LTRI10_LOCUS19831</name>
</gene>
<dbReference type="InterPro" id="IPR001878">
    <property type="entry name" value="Znf_CCHC"/>
</dbReference>
<proteinExistence type="predicted"/>
<keyword evidence="3" id="KW-0862">Zinc</keyword>
<dbReference type="SMART" id="SM00343">
    <property type="entry name" value="ZnF_C2HC"/>
    <property type="match status" value="2"/>
</dbReference>
<feature type="region of interest" description="Disordered" evidence="5">
    <location>
        <begin position="449"/>
        <end position="472"/>
    </location>
</feature>
<evidence type="ECO:0000256" key="1">
    <source>
        <dbReference type="ARBA" id="ARBA00022723"/>
    </source>
</evidence>
<dbReference type="PANTHER" id="PTHR31973">
    <property type="entry name" value="POLYPROTEIN, PUTATIVE-RELATED"/>
    <property type="match status" value="1"/>
</dbReference>
<dbReference type="Pfam" id="PF04434">
    <property type="entry name" value="SWIM"/>
    <property type="match status" value="1"/>
</dbReference>
<evidence type="ECO:0000256" key="4">
    <source>
        <dbReference type="PROSITE-ProRule" id="PRU00047"/>
    </source>
</evidence>
<dbReference type="GO" id="GO:0008270">
    <property type="term" value="F:zinc ion binding"/>
    <property type="evidence" value="ECO:0007669"/>
    <property type="project" value="UniProtKB-KW"/>
</dbReference>
<keyword evidence="9" id="KW-1185">Reference proteome</keyword>
<dbReference type="PANTHER" id="PTHR31973:SF197">
    <property type="entry name" value="SWIM-TYPE DOMAIN-CONTAINING PROTEIN"/>
    <property type="match status" value="1"/>
</dbReference>
<evidence type="ECO:0000256" key="2">
    <source>
        <dbReference type="ARBA" id="ARBA00022771"/>
    </source>
</evidence>
<feature type="region of interest" description="Disordered" evidence="5">
    <location>
        <begin position="1"/>
        <end position="57"/>
    </location>
</feature>
<evidence type="ECO:0000313" key="9">
    <source>
        <dbReference type="Proteomes" id="UP001497516"/>
    </source>
</evidence>
<accession>A0AAV2DXV0</accession>
<evidence type="ECO:0000313" key="8">
    <source>
        <dbReference type="EMBL" id="CAL1378233.1"/>
    </source>
</evidence>
<dbReference type="SMART" id="SM00575">
    <property type="entry name" value="ZnF_PMZ"/>
    <property type="match status" value="1"/>
</dbReference>
<evidence type="ECO:0000256" key="5">
    <source>
        <dbReference type="SAM" id="MobiDB-lite"/>
    </source>
</evidence>
<feature type="domain" description="CCHC-type" evidence="6">
    <location>
        <begin position="321"/>
        <end position="336"/>
    </location>
</feature>
<dbReference type="PROSITE" id="PS50966">
    <property type="entry name" value="ZF_SWIM"/>
    <property type="match status" value="1"/>
</dbReference>
<keyword evidence="2 4" id="KW-0863">Zinc-finger</keyword>
<keyword evidence="1" id="KW-0479">Metal-binding</keyword>
<feature type="compositionally biased region" description="Acidic residues" evidence="5">
    <location>
        <begin position="1"/>
        <end position="16"/>
    </location>
</feature>
<dbReference type="InterPro" id="IPR007527">
    <property type="entry name" value="Znf_SWIM"/>
</dbReference>
<dbReference type="Gene3D" id="4.10.60.10">
    <property type="entry name" value="Zinc finger, CCHC-type"/>
    <property type="match status" value="1"/>
</dbReference>
<evidence type="ECO:0008006" key="10">
    <source>
        <dbReference type="Google" id="ProtNLM"/>
    </source>
</evidence>
<dbReference type="PROSITE" id="PS50158">
    <property type="entry name" value="ZF_CCHC"/>
    <property type="match status" value="1"/>
</dbReference>
<evidence type="ECO:0000259" key="7">
    <source>
        <dbReference type="PROSITE" id="PS50966"/>
    </source>
</evidence>
<feature type="compositionally biased region" description="Polar residues" evidence="5">
    <location>
        <begin position="455"/>
        <end position="472"/>
    </location>
</feature>
<dbReference type="GO" id="GO:0003676">
    <property type="term" value="F:nucleic acid binding"/>
    <property type="evidence" value="ECO:0007669"/>
    <property type="project" value="InterPro"/>
</dbReference>
<evidence type="ECO:0000259" key="6">
    <source>
        <dbReference type="PROSITE" id="PS50158"/>
    </source>
</evidence>
<name>A0AAV2DXV0_9ROSI</name>
<dbReference type="InterPro" id="IPR006564">
    <property type="entry name" value="Znf_PMZ"/>
</dbReference>
<reference evidence="8 9" key="1">
    <citation type="submission" date="2024-04" db="EMBL/GenBank/DDBJ databases">
        <authorList>
            <person name="Fracassetti M."/>
        </authorList>
    </citation>
    <scope>NUCLEOTIDE SEQUENCE [LARGE SCALE GENOMIC DNA]</scope>
</reference>
<sequence length="472" mass="52464">MDEFEEGCEDETDEEIAPQVQIDGELQGEGAARTEQAAESVEAPHAQEERRETSQHSSYRLSLTYAMEGAGLSYPINKRDWLMLYVTYCQMRSIGIDWKKATAELEEIEGNDPLSTPFKDFMDQEPRYFCRSFLSHLPKCDSVESNICETWNGTIVKYRGMRIIDMLEGIRGYMMDRVVIKFNLLSATTDLLCPRIRKKVEKEKEFARLCTSKQTLDLKCEVKMGNSGYIVDLQTKTCTCGYWSLSGLPCCHVVSAITHLRKDVDDYVHVSYHATHAREGYKAQPGRPKKNRRKAAHELEVRPQAHGIGEEVSRRGTVIHCSKCGAEGHNARTCKEPVSNAAPVRQGNIITSRRTRGSTAQPTPQPTTPPTAHNTGKRPRVGHCSKCGSATHNARTCPINQGSGIQHVRLNVGDRRTIAREMRVATAGIGVYVNETTGNTYVRLNGANGRPVGGSQPTVVDVQGSQPPVTQP</sequence>
<organism evidence="8 9">
    <name type="scientific">Linum trigynum</name>
    <dbReference type="NCBI Taxonomy" id="586398"/>
    <lineage>
        <taxon>Eukaryota</taxon>
        <taxon>Viridiplantae</taxon>
        <taxon>Streptophyta</taxon>
        <taxon>Embryophyta</taxon>
        <taxon>Tracheophyta</taxon>
        <taxon>Spermatophyta</taxon>
        <taxon>Magnoliopsida</taxon>
        <taxon>eudicotyledons</taxon>
        <taxon>Gunneridae</taxon>
        <taxon>Pentapetalae</taxon>
        <taxon>rosids</taxon>
        <taxon>fabids</taxon>
        <taxon>Malpighiales</taxon>
        <taxon>Linaceae</taxon>
        <taxon>Linum</taxon>
    </lineage>
</organism>
<dbReference type="Proteomes" id="UP001497516">
    <property type="component" value="Chromosome 3"/>
</dbReference>
<feature type="domain" description="SWIM-type" evidence="7">
    <location>
        <begin position="229"/>
        <end position="261"/>
    </location>
</feature>
<protein>
    <recommendedName>
        <fullName evidence="10">SWIM-type domain-containing protein</fullName>
    </recommendedName>
</protein>
<dbReference type="AlphaFoldDB" id="A0AAV2DXV0"/>